<evidence type="ECO:0000313" key="1">
    <source>
        <dbReference type="EMBL" id="QJI01387.1"/>
    </source>
</evidence>
<dbReference type="AlphaFoldDB" id="A0A6M3XU61"/>
<proteinExistence type="predicted"/>
<protein>
    <submittedName>
        <fullName evidence="1">Uncharacterized protein</fullName>
    </submittedName>
</protein>
<name>A0A6M3XU61_9ZZZZ</name>
<organism evidence="1">
    <name type="scientific">viral metagenome</name>
    <dbReference type="NCBI Taxonomy" id="1070528"/>
    <lineage>
        <taxon>unclassified sequences</taxon>
        <taxon>metagenomes</taxon>
        <taxon>organismal metagenomes</taxon>
    </lineage>
</organism>
<sequence>MKCKKCKQDMEGVKGDTTCLSCARKAPECVHCHKVMEHSYGTKTATFPFCENPECPNFGLLQVGVEISLLNIK</sequence>
<dbReference type="EMBL" id="MT144919">
    <property type="protein sequence ID" value="QJI01387.1"/>
    <property type="molecule type" value="Genomic_DNA"/>
</dbReference>
<gene>
    <name evidence="1" type="ORF">TM448B02499_0019</name>
</gene>
<accession>A0A6M3XU61</accession>
<reference evidence="1" key="1">
    <citation type="submission" date="2020-03" db="EMBL/GenBank/DDBJ databases">
        <title>The deep terrestrial virosphere.</title>
        <authorList>
            <person name="Holmfeldt K."/>
            <person name="Nilsson E."/>
            <person name="Simone D."/>
            <person name="Lopez-Fernandez M."/>
            <person name="Wu X."/>
            <person name="de Brujin I."/>
            <person name="Lundin D."/>
            <person name="Andersson A."/>
            <person name="Bertilsson S."/>
            <person name="Dopson M."/>
        </authorList>
    </citation>
    <scope>NUCLEOTIDE SEQUENCE</scope>
    <source>
        <strain evidence="1">TM448B02499</strain>
    </source>
</reference>